<feature type="region of interest" description="Disordered" evidence="1">
    <location>
        <begin position="182"/>
        <end position="234"/>
    </location>
</feature>
<evidence type="ECO:0000256" key="1">
    <source>
        <dbReference type="SAM" id="MobiDB-lite"/>
    </source>
</evidence>
<feature type="compositionally biased region" description="Low complexity" evidence="1">
    <location>
        <begin position="222"/>
        <end position="234"/>
    </location>
</feature>
<proteinExistence type="predicted"/>
<protein>
    <submittedName>
        <fullName evidence="2">Uncharacterized protein</fullName>
    </submittedName>
</protein>
<reference evidence="2" key="1">
    <citation type="journal article" date="2022" name="Int. J. Mol. Sci.">
        <title>Draft Genome of Tanacetum Coccineum: Genomic Comparison of Closely Related Tanacetum-Family Plants.</title>
        <authorList>
            <person name="Yamashiro T."/>
            <person name="Shiraishi A."/>
            <person name="Nakayama K."/>
            <person name="Satake H."/>
        </authorList>
    </citation>
    <scope>NUCLEOTIDE SEQUENCE</scope>
</reference>
<name>A0ABQ4Z5Q8_9ASTR</name>
<gene>
    <name evidence="2" type="ORF">Tco_0751467</name>
</gene>
<keyword evidence="3" id="KW-1185">Reference proteome</keyword>
<comment type="caution">
    <text evidence="2">The sequence shown here is derived from an EMBL/GenBank/DDBJ whole genome shotgun (WGS) entry which is preliminary data.</text>
</comment>
<organism evidence="2 3">
    <name type="scientific">Tanacetum coccineum</name>
    <dbReference type="NCBI Taxonomy" id="301880"/>
    <lineage>
        <taxon>Eukaryota</taxon>
        <taxon>Viridiplantae</taxon>
        <taxon>Streptophyta</taxon>
        <taxon>Embryophyta</taxon>
        <taxon>Tracheophyta</taxon>
        <taxon>Spermatophyta</taxon>
        <taxon>Magnoliopsida</taxon>
        <taxon>eudicotyledons</taxon>
        <taxon>Gunneridae</taxon>
        <taxon>Pentapetalae</taxon>
        <taxon>asterids</taxon>
        <taxon>campanulids</taxon>
        <taxon>Asterales</taxon>
        <taxon>Asteraceae</taxon>
        <taxon>Asteroideae</taxon>
        <taxon>Anthemideae</taxon>
        <taxon>Anthemidinae</taxon>
        <taxon>Tanacetum</taxon>
    </lineage>
</organism>
<evidence type="ECO:0000313" key="2">
    <source>
        <dbReference type="EMBL" id="GJS84926.1"/>
    </source>
</evidence>
<evidence type="ECO:0000313" key="3">
    <source>
        <dbReference type="Proteomes" id="UP001151760"/>
    </source>
</evidence>
<accession>A0ABQ4Z5Q8</accession>
<dbReference type="EMBL" id="BQNB010011012">
    <property type="protein sequence ID" value="GJS84926.1"/>
    <property type="molecule type" value="Genomic_DNA"/>
</dbReference>
<sequence length="340" mass="38054">MDVLESCPKHNMVAYLEKTDGNAEFHEIVDFLTRSSIHHALTVSLVVSTTFVEQFWSSGKSKIINNVRHIIAKVAGKPVSISEASIRSDLLFDDADGIDSLPNQAIFDAIQLMGHLDAKKKFVMYPRFISIFLDKQLENVPVPLDHFPVNALTSKVFSFMVKKGKHFSGKVTPLFASMLVQPTEDEGAPSERPSEAQPTPSPPHPSEATVDPQSDPSPRPSPSTTIPDSIPESSGGSWIISQVNIQLLKAQIRSSRSKPSCYHTSTEQVEESPLEAKIDRKRSLKKTDSKRSMIIQTREESLPKLTISLKDHNLIEIPEVKTRIWRQRILKMWGETKMYG</sequence>
<reference evidence="2" key="2">
    <citation type="submission" date="2022-01" db="EMBL/GenBank/DDBJ databases">
        <authorList>
            <person name="Yamashiro T."/>
            <person name="Shiraishi A."/>
            <person name="Satake H."/>
            <person name="Nakayama K."/>
        </authorList>
    </citation>
    <scope>NUCLEOTIDE SEQUENCE</scope>
</reference>
<dbReference type="Proteomes" id="UP001151760">
    <property type="component" value="Unassembled WGS sequence"/>
</dbReference>